<organism evidence="5 6">
    <name type="scientific">Rhododendron griersonianum</name>
    <dbReference type="NCBI Taxonomy" id="479676"/>
    <lineage>
        <taxon>Eukaryota</taxon>
        <taxon>Viridiplantae</taxon>
        <taxon>Streptophyta</taxon>
        <taxon>Embryophyta</taxon>
        <taxon>Tracheophyta</taxon>
        <taxon>Spermatophyta</taxon>
        <taxon>Magnoliopsida</taxon>
        <taxon>eudicotyledons</taxon>
        <taxon>Gunneridae</taxon>
        <taxon>Pentapetalae</taxon>
        <taxon>asterids</taxon>
        <taxon>Ericales</taxon>
        <taxon>Ericaceae</taxon>
        <taxon>Ericoideae</taxon>
        <taxon>Rhodoreae</taxon>
        <taxon>Rhododendron</taxon>
    </lineage>
</organism>
<dbReference type="InterPro" id="IPR051871">
    <property type="entry name" value="GMC_Oxidoreductase-Related"/>
</dbReference>
<keyword evidence="4" id="KW-0812">Transmembrane</keyword>
<dbReference type="InterPro" id="IPR036188">
    <property type="entry name" value="FAD/NAD-bd_sf"/>
</dbReference>
<reference evidence="5" key="1">
    <citation type="submission" date="2020-08" db="EMBL/GenBank/DDBJ databases">
        <title>Plant Genome Project.</title>
        <authorList>
            <person name="Zhang R.-G."/>
        </authorList>
    </citation>
    <scope>NUCLEOTIDE SEQUENCE</scope>
    <source>
        <strain evidence="5">WSP0</strain>
        <tissue evidence="5">Leaf</tissue>
    </source>
</reference>
<dbReference type="PANTHER" id="PTHR45968">
    <property type="entry name" value="OSJNBA0019K04.7 PROTEIN"/>
    <property type="match status" value="1"/>
</dbReference>
<accession>A0AAV6HJ54</accession>
<proteinExistence type="predicted"/>
<keyword evidence="4" id="KW-0472">Membrane</keyword>
<keyword evidence="2" id="KW-0285">Flavoprotein</keyword>
<dbReference type="Gene3D" id="3.30.410.40">
    <property type="match status" value="1"/>
</dbReference>
<keyword evidence="4" id="KW-1133">Transmembrane helix</keyword>
<feature type="transmembrane region" description="Helical" evidence="4">
    <location>
        <begin position="141"/>
        <end position="161"/>
    </location>
</feature>
<name>A0AAV6HJ54_9ERIC</name>
<evidence type="ECO:0000256" key="4">
    <source>
        <dbReference type="SAM" id="Phobius"/>
    </source>
</evidence>
<evidence type="ECO:0000256" key="2">
    <source>
        <dbReference type="ARBA" id="ARBA00022630"/>
    </source>
</evidence>
<comment type="cofactor">
    <cofactor evidence="1">
        <name>FAD</name>
        <dbReference type="ChEBI" id="CHEBI:57692"/>
    </cofactor>
</comment>
<dbReference type="EMBL" id="JACTNZ010000015">
    <property type="protein sequence ID" value="KAG5513109.1"/>
    <property type="molecule type" value="Genomic_DNA"/>
</dbReference>
<keyword evidence="6" id="KW-1185">Reference proteome</keyword>
<dbReference type="PANTHER" id="PTHR45968:SF2">
    <property type="entry name" value="(R)-MANDELONITRILE LYASE-LIKE"/>
    <property type="match status" value="1"/>
</dbReference>
<dbReference type="AlphaFoldDB" id="A0AAV6HJ54"/>
<keyword evidence="3" id="KW-0274">FAD</keyword>
<evidence type="ECO:0000313" key="5">
    <source>
        <dbReference type="EMBL" id="KAG5513109.1"/>
    </source>
</evidence>
<protein>
    <submittedName>
        <fullName evidence="5">Uncharacterized protein</fullName>
    </submittedName>
</protein>
<feature type="transmembrane region" description="Helical" evidence="4">
    <location>
        <begin position="182"/>
        <end position="206"/>
    </location>
</feature>
<comment type="caution">
    <text evidence="5">The sequence shown here is derived from an EMBL/GenBank/DDBJ whole genome shotgun (WGS) entry which is preliminary data.</text>
</comment>
<evidence type="ECO:0000313" key="6">
    <source>
        <dbReference type="Proteomes" id="UP000823749"/>
    </source>
</evidence>
<sequence>MAVDPKRWVVESGVDPYNGFSLDQLLDTEIGGSTIDSSDRRHSAGDLLSYAKTSNIRFAVHASVERVLVASDSANAGAKQSAVGMVYRGELRFYLHAMAMSSVRRSSTLSPTQLSPAEIAAPSLPQDLPPKNSDALGDASFLYSLMAQFRGIVCLVIYTIAGIDAAACVRKIVRRCLERLNNFLLCCQTCFLIVMLRFQAVSQIAIAERFKPSSK</sequence>
<gene>
    <name evidence="5" type="ORF">RHGRI_038494</name>
</gene>
<evidence type="ECO:0000256" key="1">
    <source>
        <dbReference type="ARBA" id="ARBA00001974"/>
    </source>
</evidence>
<dbReference type="Proteomes" id="UP000823749">
    <property type="component" value="Unassembled WGS sequence"/>
</dbReference>
<dbReference type="Gene3D" id="3.50.50.60">
    <property type="entry name" value="FAD/NAD(P)-binding domain"/>
    <property type="match status" value="1"/>
</dbReference>
<evidence type="ECO:0000256" key="3">
    <source>
        <dbReference type="ARBA" id="ARBA00022827"/>
    </source>
</evidence>